<organism evidence="1 2">
    <name type="scientific">Lentinula aff. lateritia</name>
    <dbReference type="NCBI Taxonomy" id="2804960"/>
    <lineage>
        <taxon>Eukaryota</taxon>
        <taxon>Fungi</taxon>
        <taxon>Dikarya</taxon>
        <taxon>Basidiomycota</taxon>
        <taxon>Agaricomycotina</taxon>
        <taxon>Agaricomycetes</taxon>
        <taxon>Agaricomycetidae</taxon>
        <taxon>Agaricales</taxon>
        <taxon>Marasmiineae</taxon>
        <taxon>Omphalotaceae</taxon>
        <taxon>Lentinula</taxon>
    </lineage>
</organism>
<protein>
    <submittedName>
        <fullName evidence="1">Uncharacterized protein</fullName>
    </submittedName>
</protein>
<name>A0ACC1TJ44_9AGAR</name>
<evidence type="ECO:0000313" key="2">
    <source>
        <dbReference type="Proteomes" id="UP001163835"/>
    </source>
</evidence>
<comment type="caution">
    <text evidence="1">The sequence shown here is derived from an EMBL/GenBank/DDBJ whole genome shotgun (WGS) entry which is preliminary data.</text>
</comment>
<gene>
    <name evidence="1" type="ORF">F5876DRAFT_53270</name>
</gene>
<dbReference type="EMBL" id="MU795950">
    <property type="protein sequence ID" value="KAJ3804525.1"/>
    <property type="molecule type" value="Genomic_DNA"/>
</dbReference>
<reference evidence="1" key="1">
    <citation type="submission" date="2022-09" db="EMBL/GenBank/DDBJ databases">
        <title>A Global Phylogenomic Analysis of the Shiitake Genus Lentinula.</title>
        <authorList>
            <consortium name="DOE Joint Genome Institute"/>
            <person name="Sierra-Patev S."/>
            <person name="Min B."/>
            <person name="Naranjo-Ortiz M."/>
            <person name="Looney B."/>
            <person name="Konkel Z."/>
            <person name="Slot J.C."/>
            <person name="Sakamoto Y."/>
            <person name="Steenwyk J.L."/>
            <person name="Rokas A."/>
            <person name="Carro J."/>
            <person name="Camarero S."/>
            <person name="Ferreira P."/>
            <person name="Molpeceres G."/>
            <person name="Ruiz-Duenas F.J."/>
            <person name="Serrano A."/>
            <person name="Henrissat B."/>
            <person name="Drula E."/>
            <person name="Hughes K.W."/>
            <person name="Mata J.L."/>
            <person name="Ishikawa N.K."/>
            <person name="Vargas-Isla R."/>
            <person name="Ushijima S."/>
            <person name="Smith C.A."/>
            <person name="Ahrendt S."/>
            <person name="Andreopoulos W."/>
            <person name="He G."/>
            <person name="Labutti K."/>
            <person name="Lipzen A."/>
            <person name="Ng V."/>
            <person name="Riley R."/>
            <person name="Sandor L."/>
            <person name="Barry K."/>
            <person name="Martinez A.T."/>
            <person name="Xiao Y."/>
            <person name="Gibbons J.G."/>
            <person name="Terashima K."/>
            <person name="Grigoriev I.V."/>
            <person name="Hibbett D.S."/>
        </authorList>
    </citation>
    <scope>NUCLEOTIDE SEQUENCE</scope>
    <source>
        <strain evidence="1">TMI1499</strain>
    </source>
</reference>
<accession>A0ACC1TJ44</accession>
<keyword evidence="2" id="KW-1185">Reference proteome</keyword>
<sequence length="247" mass="27927">YAGQAPRFNQTSTLRVQTALNEFHENKDIIQDLKARVNSKGVPIVHWEIPKLEFMQSVAPSISASGPIMQWTADTTEHAHITLVKDPARSGNNHDFEVQICRHLDHQSRVRRFDLVTAMVDAGVDFHLDDIEGDEGRGDIGHDREERDEEDEEVDTKISSSEELMTRLHPVSQKLFGSFRPKQNFFLKARLLKQDASALLPLRIFTDNVSGEISAFKVNRDPDLKTLTIEQVSDLYSLPDFSGACLC</sequence>
<evidence type="ECO:0000313" key="1">
    <source>
        <dbReference type="EMBL" id="KAJ3804525.1"/>
    </source>
</evidence>
<dbReference type="Proteomes" id="UP001163835">
    <property type="component" value="Unassembled WGS sequence"/>
</dbReference>
<feature type="non-terminal residue" evidence="1">
    <location>
        <position position="1"/>
    </location>
</feature>
<proteinExistence type="predicted"/>